<dbReference type="AlphaFoldDB" id="A0A409WWY4"/>
<dbReference type="Gene3D" id="3.40.50.300">
    <property type="entry name" value="P-loop containing nucleotide triphosphate hydrolases"/>
    <property type="match status" value="1"/>
</dbReference>
<dbReference type="OrthoDB" id="8954335at2759"/>
<feature type="compositionally biased region" description="Acidic residues" evidence="1">
    <location>
        <begin position="329"/>
        <end position="338"/>
    </location>
</feature>
<dbReference type="InParanoid" id="A0A409WWY4"/>
<dbReference type="InterPro" id="IPR006073">
    <property type="entry name" value="GTP-bd"/>
</dbReference>
<gene>
    <name evidence="3" type="ORF">CVT24_012101</name>
</gene>
<reference evidence="3 4" key="1">
    <citation type="journal article" date="2018" name="Evol. Lett.">
        <title>Horizontal gene cluster transfer increased hallucinogenic mushroom diversity.</title>
        <authorList>
            <person name="Reynolds H.T."/>
            <person name="Vijayakumar V."/>
            <person name="Gluck-Thaler E."/>
            <person name="Korotkin H.B."/>
            <person name="Matheny P.B."/>
            <person name="Slot J.C."/>
        </authorList>
    </citation>
    <scope>NUCLEOTIDE SEQUENCE [LARGE SCALE GENOMIC DNA]</scope>
    <source>
        <strain evidence="3 4">2629</strain>
    </source>
</reference>
<evidence type="ECO:0000313" key="3">
    <source>
        <dbReference type="EMBL" id="PPQ82989.1"/>
    </source>
</evidence>
<organism evidence="3 4">
    <name type="scientific">Panaeolus cyanescens</name>
    <dbReference type="NCBI Taxonomy" id="181874"/>
    <lineage>
        <taxon>Eukaryota</taxon>
        <taxon>Fungi</taxon>
        <taxon>Dikarya</taxon>
        <taxon>Basidiomycota</taxon>
        <taxon>Agaricomycotina</taxon>
        <taxon>Agaricomycetes</taxon>
        <taxon>Agaricomycetidae</taxon>
        <taxon>Agaricales</taxon>
        <taxon>Agaricineae</taxon>
        <taxon>Galeropsidaceae</taxon>
        <taxon>Panaeolus</taxon>
    </lineage>
</organism>
<dbReference type="Pfam" id="PF01926">
    <property type="entry name" value="MMR_HSR1"/>
    <property type="match status" value="1"/>
</dbReference>
<sequence length="402" mass="45434">MESSSSQSDFQHVTVTGTVDIKLADLDECYPEDKPTQTLLNELSMFGPTGAGKSTFIEQFSSSHSLHISKNSLESVTQTIVLYEILNITIGGRTVLLLDTPGFSDTKISEDYVLGEVNHYLDISMLSAAPTQMLFFERITDTRKAGSSRRVIKMFKIFTDSFSQRDITIVTSMWNQLVSEEKGMRRLQQLETEFWPEIIQQGAKTAKFECTLQSALAVLDSGVERIMNGGPISRGNFAVTRAYDKTYSELIDLSLGGRIESLHLQLKMIEDNLGIEEIRSDEMMRAQLEKEREEALMLIRKFGRQLEAYVKAATQAGLGNPVPVKREEDWGDDEEEERQPECLRNTPDELQQEEVVHHHAPTVIVAASKVNGPRGAFIGKLRLVSKNIYRSARRWLKFERNS</sequence>
<feature type="region of interest" description="Disordered" evidence="1">
    <location>
        <begin position="320"/>
        <end position="344"/>
    </location>
</feature>
<dbReference type="InterPro" id="IPR027417">
    <property type="entry name" value="P-loop_NTPase"/>
</dbReference>
<accession>A0A409WWY4</accession>
<evidence type="ECO:0000259" key="2">
    <source>
        <dbReference type="Pfam" id="PF01926"/>
    </source>
</evidence>
<name>A0A409WWY4_9AGAR</name>
<feature type="domain" description="G" evidence="2">
    <location>
        <begin position="44"/>
        <end position="111"/>
    </location>
</feature>
<proteinExistence type="predicted"/>
<keyword evidence="4" id="KW-1185">Reference proteome</keyword>
<evidence type="ECO:0000313" key="4">
    <source>
        <dbReference type="Proteomes" id="UP000284842"/>
    </source>
</evidence>
<dbReference type="STRING" id="181874.A0A409WWY4"/>
<evidence type="ECO:0000256" key="1">
    <source>
        <dbReference type="SAM" id="MobiDB-lite"/>
    </source>
</evidence>
<comment type="caution">
    <text evidence="3">The sequence shown here is derived from an EMBL/GenBank/DDBJ whole genome shotgun (WGS) entry which is preliminary data.</text>
</comment>
<dbReference type="CDD" id="cd00882">
    <property type="entry name" value="Ras_like_GTPase"/>
    <property type="match status" value="1"/>
</dbReference>
<dbReference type="Proteomes" id="UP000284842">
    <property type="component" value="Unassembled WGS sequence"/>
</dbReference>
<dbReference type="GO" id="GO:0005525">
    <property type="term" value="F:GTP binding"/>
    <property type="evidence" value="ECO:0007669"/>
    <property type="project" value="InterPro"/>
</dbReference>
<protein>
    <recommendedName>
        <fullName evidence="2">G domain-containing protein</fullName>
    </recommendedName>
</protein>
<dbReference type="EMBL" id="NHTK01005085">
    <property type="protein sequence ID" value="PPQ82989.1"/>
    <property type="molecule type" value="Genomic_DNA"/>
</dbReference>
<dbReference type="SUPFAM" id="SSF52540">
    <property type="entry name" value="P-loop containing nucleoside triphosphate hydrolases"/>
    <property type="match status" value="1"/>
</dbReference>